<dbReference type="RefSeq" id="XP_007272461.1">
    <property type="nucleotide sequence ID" value="XM_007272399.1"/>
</dbReference>
<dbReference type="PANTHER" id="PTHR46929:SF3">
    <property type="entry name" value="MYB_SANT-LIKE DOMAIN-CONTAINING PROTEIN"/>
    <property type="match status" value="1"/>
</dbReference>
<keyword evidence="3" id="KW-1185">Reference proteome</keyword>
<evidence type="ECO:0000313" key="3">
    <source>
        <dbReference type="Proteomes" id="UP000053630"/>
    </source>
</evidence>
<accession>R7SEY8</accession>
<dbReference type="eggNOG" id="ENOG502S0Q6">
    <property type="taxonomic scope" value="Eukaryota"/>
</dbReference>
<protein>
    <recommendedName>
        <fullName evidence="1">Myb/SANT-like domain-containing protein</fullName>
    </recommendedName>
</protein>
<sequence length="159" mass="17845">MDDTKLVECLEYQKSIGNQSDSGFKSITWTYAASELNKVVVEGGEKTASGVKDHWQQVLKSGYVAIDWLLHKASGFGWDSTRHLVTADDDVWTRLIEAHPKYGIWQTRPFPLFNSIAELIGGRTANGRDSLDITEENDSETGETVLDGKLVNLLLFYIY</sequence>
<dbReference type="Proteomes" id="UP000053630">
    <property type="component" value="Unassembled WGS sequence"/>
</dbReference>
<reference evidence="3" key="1">
    <citation type="journal article" date="2012" name="Science">
        <title>The Paleozoic origin of enzymatic lignin decomposition reconstructed from 31 fungal genomes.</title>
        <authorList>
            <person name="Floudas D."/>
            <person name="Binder M."/>
            <person name="Riley R."/>
            <person name="Barry K."/>
            <person name="Blanchette R.A."/>
            <person name="Henrissat B."/>
            <person name="Martinez A.T."/>
            <person name="Otillar R."/>
            <person name="Spatafora J.W."/>
            <person name="Yadav J.S."/>
            <person name="Aerts A."/>
            <person name="Benoit I."/>
            <person name="Boyd A."/>
            <person name="Carlson A."/>
            <person name="Copeland A."/>
            <person name="Coutinho P.M."/>
            <person name="de Vries R.P."/>
            <person name="Ferreira P."/>
            <person name="Findley K."/>
            <person name="Foster B."/>
            <person name="Gaskell J."/>
            <person name="Glotzer D."/>
            <person name="Gorecki P."/>
            <person name="Heitman J."/>
            <person name="Hesse C."/>
            <person name="Hori C."/>
            <person name="Igarashi K."/>
            <person name="Jurgens J.A."/>
            <person name="Kallen N."/>
            <person name="Kersten P."/>
            <person name="Kohler A."/>
            <person name="Kuees U."/>
            <person name="Kumar T.K.A."/>
            <person name="Kuo A."/>
            <person name="LaButti K."/>
            <person name="Larrondo L.F."/>
            <person name="Lindquist E."/>
            <person name="Ling A."/>
            <person name="Lombard V."/>
            <person name="Lucas S."/>
            <person name="Lundell T."/>
            <person name="Martin R."/>
            <person name="McLaughlin D.J."/>
            <person name="Morgenstern I."/>
            <person name="Morin E."/>
            <person name="Murat C."/>
            <person name="Nagy L.G."/>
            <person name="Nolan M."/>
            <person name="Ohm R.A."/>
            <person name="Patyshakuliyeva A."/>
            <person name="Rokas A."/>
            <person name="Ruiz-Duenas F.J."/>
            <person name="Sabat G."/>
            <person name="Salamov A."/>
            <person name="Samejima M."/>
            <person name="Schmutz J."/>
            <person name="Slot J.C."/>
            <person name="St John F."/>
            <person name="Stenlid J."/>
            <person name="Sun H."/>
            <person name="Sun S."/>
            <person name="Syed K."/>
            <person name="Tsang A."/>
            <person name="Wiebenga A."/>
            <person name="Young D."/>
            <person name="Pisabarro A."/>
            <person name="Eastwood D.C."/>
            <person name="Martin F."/>
            <person name="Cullen D."/>
            <person name="Grigoriev I.V."/>
            <person name="Hibbett D.S."/>
        </authorList>
    </citation>
    <scope>NUCLEOTIDE SEQUENCE [LARGE SCALE GENOMIC DNA]</scope>
    <source>
        <strain evidence="3">MF3/22</strain>
    </source>
</reference>
<dbReference type="AlphaFoldDB" id="R7SEY8"/>
<dbReference type="InterPro" id="IPR024752">
    <property type="entry name" value="Myb/SANT-like_dom"/>
</dbReference>
<dbReference type="KEGG" id="fme:FOMMEDRAFT_164171"/>
<dbReference type="EMBL" id="JH719322">
    <property type="protein sequence ID" value="EJC97276.1"/>
    <property type="molecule type" value="Genomic_DNA"/>
</dbReference>
<feature type="domain" description="Myb/SANT-like" evidence="1">
    <location>
        <begin position="3"/>
        <end position="94"/>
    </location>
</feature>
<name>R7SEY8_FOMME</name>
<organism evidence="2 3">
    <name type="scientific">Fomitiporia mediterranea (strain MF3/22)</name>
    <name type="common">Grapevine white-rot fungus</name>
    <dbReference type="NCBI Taxonomy" id="694068"/>
    <lineage>
        <taxon>Eukaryota</taxon>
        <taxon>Fungi</taxon>
        <taxon>Dikarya</taxon>
        <taxon>Basidiomycota</taxon>
        <taxon>Agaricomycotina</taxon>
        <taxon>Agaricomycetes</taxon>
        <taxon>Hymenochaetales</taxon>
        <taxon>Hymenochaetaceae</taxon>
        <taxon>Fomitiporia</taxon>
    </lineage>
</organism>
<proteinExistence type="predicted"/>
<dbReference type="PANTHER" id="PTHR46929">
    <property type="entry name" value="EXPRESSED PROTEIN"/>
    <property type="match status" value="1"/>
</dbReference>
<dbReference type="GeneID" id="18676101"/>
<evidence type="ECO:0000313" key="2">
    <source>
        <dbReference type="EMBL" id="EJC97276.1"/>
    </source>
</evidence>
<dbReference type="Pfam" id="PF12776">
    <property type="entry name" value="Myb_DNA-bind_3"/>
    <property type="match status" value="1"/>
</dbReference>
<gene>
    <name evidence="2" type="ORF">FOMMEDRAFT_164171</name>
</gene>
<dbReference type="OrthoDB" id="76215at2759"/>
<evidence type="ECO:0000259" key="1">
    <source>
        <dbReference type="Pfam" id="PF12776"/>
    </source>
</evidence>